<keyword evidence="2" id="KW-1185">Reference proteome</keyword>
<name>A0A9N9AC88_9GLOM</name>
<reference evidence="1" key="1">
    <citation type="submission" date="2021-06" db="EMBL/GenBank/DDBJ databases">
        <authorList>
            <person name="Kallberg Y."/>
            <person name="Tangrot J."/>
            <person name="Rosling A."/>
        </authorList>
    </citation>
    <scope>NUCLEOTIDE SEQUENCE</scope>
    <source>
        <strain evidence="1">CL551</strain>
    </source>
</reference>
<comment type="caution">
    <text evidence="1">The sequence shown here is derived from an EMBL/GenBank/DDBJ whole genome shotgun (WGS) entry which is preliminary data.</text>
</comment>
<organism evidence="1 2">
    <name type="scientific">Acaulospora morrowiae</name>
    <dbReference type="NCBI Taxonomy" id="94023"/>
    <lineage>
        <taxon>Eukaryota</taxon>
        <taxon>Fungi</taxon>
        <taxon>Fungi incertae sedis</taxon>
        <taxon>Mucoromycota</taxon>
        <taxon>Glomeromycotina</taxon>
        <taxon>Glomeromycetes</taxon>
        <taxon>Diversisporales</taxon>
        <taxon>Acaulosporaceae</taxon>
        <taxon>Acaulospora</taxon>
    </lineage>
</organism>
<dbReference type="AlphaFoldDB" id="A0A9N9AC88"/>
<accession>A0A9N9AC88</accession>
<dbReference type="EMBL" id="CAJVPV010002319">
    <property type="protein sequence ID" value="CAG8523570.1"/>
    <property type="molecule type" value="Genomic_DNA"/>
</dbReference>
<protein>
    <submittedName>
        <fullName evidence="1">7107_t:CDS:1</fullName>
    </submittedName>
</protein>
<sequence>MSASRKGRNLSEETKAKMSASSYNAGKPIYLRMSLRESPRIKNRTPFKVNGALRPAPLRSDESWPDQVYELLLSMAKEGLVGVYLWINKESEKSMWGLLLTCTTGSKVDAPTPIPTYTFANSVPTDPQVPKVYNNLSRVQRTMCDKGKTILLAADADKRKTRMMLVVAGGLLILK</sequence>
<proteinExistence type="predicted"/>
<evidence type="ECO:0000313" key="2">
    <source>
        <dbReference type="Proteomes" id="UP000789342"/>
    </source>
</evidence>
<evidence type="ECO:0000313" key="1">
    <source>
        <dbReference type="EMBL" id="CAG8523570.1"/>
    </source>
</evidence>
<gene>
    <name evidence="1" type="ORF">AMORRO_LOCUS4326</name>
</gene>
<dbReference type="Proteomes" id="UP000789342">
    <property type="component" value="Unassembled WGS sequence"/>
</dbReference>